<dbReference type="FunCoup" id="A9WI35">
    <property type="interactions" value="32"/>
</dbReference>
<accession>A9WI35</accession>
<dbReference type="Proteomes" id="UP000002008">
    <property type="component" value="Chromosome"/>
</dbReference>
<dbReference type="RefSeq" id="WP_012258379.1">
    <property type="nucleotide sequence ID" value="NC_010175.1"/>
</dbReference>
<reference evidence="4" key="1">
    <citation type="journal article" date="2011" name="BMC Genomics">
        <title>Complete genome sequence of the filamentous anoxygenic phototrophic bacterium Chloroflexus aurantiacus.</title>
        <authorList>
            <person name="Tang K.H."/>
            <person name="Barry K."/>
            <person name="Chertkov O."/>
            <person name="Dalin E."/>
            <person name="Han C.S."/>
            <person name="Hauser L.J."/>
            <person name="Honchak B.M."/>
            <person name="Karbach L.E."/>
            <person name="Land M.L."/>
            <person name="Lapidus A."/>
            <person name="Larimer F.W."/>
            <person name="Mikhailova N."/>
            <person name="Pitluck S."/>
            <person name="Pierson B.K."/>
            <person name="Blankenship R.E."/>
        </authorList>
    </citation>
    <scope>NUCLEOTIDE SEQUENCE [LARGE SCALE GENOMIC DNA]</scope>
    <source>
        <strain evidence="4">ATCC 29366 / DSM 635 / J-10-fl</strain>
    </source>
</reference>
<dbReference type="CAZy" id="GT4">
    <property type="family name" value="Glycosyltransferase Family 4"/>
</dbReference>
<organism evidence="3 4">
    <name type="scientific">Chloroflexus aurantiacus (strain ATCC 29366 / DSM 635 / J-10-fl)</name>
    <dbReference type="NCBI Taxonomy" id="324602"/>
    <lineage>
        <taxon>Bacteria</taxon>
        <taxon>Bacillati</taxon>
        <taxon>Chloroflexota</taxon>
        <taxon>Chloroflexia</taxon>
        <taxon>Chloroflexales</taxon>
        <taxon>Chloroflexineae</taxon>
        <taxon>Chloroflexaceae</taxon>
        <taxon>Chloroflexus</taxon>
    </lineage>
</organism>
<dbReference type="PANTHER" id="PTHR45947:SF3">
    <property type="entry name" value="SULFOQUINOVOSYL TRANSFERASE SQD2"/>
    <property type="match status" value="1"/>
</dbReference>
<dbReference type="AlphaFoldDB" id="A9WI35"/>
<dbReference type="HOGENOM" id="CLU_009583_2_3_0"/>
<dbReference type="KEGG" id="cau:Caur_2520"/>
<keyword evidence="3" id="KW-0808">Transferase</keyword>
<dbReference type="SUPFAM" id="SSF53756">
    <property type="entry name" value="UDP-Glycosyltransferase/glycogen phosphorylase"/>
    <property type="match status" value="1"/>
</dbReference>
<dbReference type="InterPro" id="IPR050194">
    <property type="entry name" value="Glycosyltransferase_grp1"/>
</dbReference>
<dbReference type="Gene3D" id="3.40.50.2000">
    <property type="entry name" value="Glycogen Phosphorylase B"/>
    <property type="match status" value="2"/>
</dbReference>
<proteinExistence type="predicted"/>
<dbReference type="EMBL" id="CP000909">
    <property type="protein sequence ID" value="ABY35726.1"/>
    <property type="molecule type" value="Genomic_DNA"/>
</dbReference>
<dbReference type="PATRIC" id="fig|324602.8.peg.2843"/>
<keyword evidence="4" id="KW-1185">Reference proteome</keyword>
<dbReference type="eggNOG" id="COG0297">
    <property type="taxonomic scope" value="Bacteria"/>
</dbReference>
<protein>
    <submittedName>
        <fullName evidence="3">Glycosyl transferase group 1</fullName>
    </submittedName>
</protein>
<dbReference type="PANTHER" id="PTHR45947">
    <property type="entry name" value="SULFOQUINOVOSYL TRANSFERASE SQD2"/>
    <property type="match status" value="1"/>
</dbReference>
<evidence type="ECO:0000259" key="2">
    <source>
        <dbReference type="Pfam" id="PF13439"/>
    </source>
</evidence>
<feature type="domain" description="Glycosyl transferase family 1" evidence="1">
    <location>
        <begin position="206"/>
        <end position="359"/>
    </location>
</feature>
<evidence type="ECO:0000313" key="3">
    <source>
        <dbReference type="EMBL" id="ABY35726.1"/>
    </source>
</evidence>
<dbReference type="GO" id="GO:0016757">
    <property type="term" value="F:glycosyltransferase activity"/>
    <property type="evidence" value="ECO:0000318"/>
    <property type="project" value="GO_Central"/>
</dbReference>
<evidence type="ECO:0000259" key="1">
    <source>
        <dbReference type="Pfam" id="PF00534"/>
    </source>
</evidence>
<dbReference type="STRING" id="324602.Caur_2520"/>
<dbReference type="Pfam" id="PF00534">
    <property type="entry name" value="Glycos_transf_1"/>
    <property type="match status" value="1"/>
</dbReference>
<dbReference type="InterPro" id="IPR001296">
    <property type="entry name" value="Glyco_trans_1"/>
</dbReference>
<dbReference type="InParanoid" id="A9WI35"/>
<dbReference type="CDD" id="cd03801">
    <property type="entry name" value="GT4_PimA-like"/>
    <property type="match status" value="1"/>
</dbReference>
<dbReference type="Pfam" id="PF13439">
    <property type="entry name" value="Glyco_transf_4"/>
    <property type="match status" value="1"/>
</dbReference>
<name>A9WI35_CHLAA</name>
<dbReference type="InterPro" id="IPR028098">
    <property type="entry name" value="Glyco_trans_4-like_N"/>
</dbReference>
<feature type="domain" description="Glycosyltransferase subfamily 4-like N-terminal" evidence="2">
    <location>
        <begin position="15"/>
        <end position="187"/>
    </location>
</feature>
<evidence type="ECO:0000313" key="4">
    <source>
        <dbReference type="Proteomes" id="UP000002008"/>
    </source>
</evidence>
<dbReference type="EnsemblBacteria" id="ABY35726">
    <property type="protein sequence ID" value="ABY35726"/>
    <property type="gene ID" value="Caur_2520"/>
</dbReference>
<gene>
    <name evidence="3" type="ordered locus">Caur_2520</name>
</gene>
<sequence>MHVLQISWEYPPHIVGGLGRHVADLAPALTEHDVIVTVLTPQLRGGDTFERHENLTICRVTVPQFDTDDFPTFVSHTGRHLEQAAHALFPGGRPDLIHVHDWLTAEAGIALKHHWRIPLIATIHATERGRGRGALNGHRAQQINDLEWRLTYEAWRVIVCSHFMAHQIREYFTTPADKIDVISNGVHLPPPPFATPAEWVAFRRRFAADTEALVIFVGRLVYEKGVHILLEAWPQVVAEMPARLVIAGTGSALDELKARAATLGTTVEFLGFISDEDRNRLYAVGDIAVFPSLYEPFGIVALEAFAAGCPVIVSNTGGLAEVVQHELNGLVVPAGDVGALAHALLNSLRSPAESRLRAARGAALARAYYTWSRIAGEVKAVYDRVWTEWKAGSWGKEIMRRA</sequence>